<keyword evidence="2" id="KW-0732">Signal</keyword>
<dbReference type="Gramene" id="PAN09846">
    <property type="protein sequence ID" value="PAN09846"/>
    <property type="gene ID" value="PAHAL_2G053600"/>
</dbReference>
<proteinExistence type="predicted"/>
<reference evidence="3" key="1">
    <citation type="submission" date="2018-04" db="EMBL/GenBank/DDBJ databases">
        <title>WGS assembly of Panicum hallii.</title>
        <authorList>
            <person name="Lovell J."/>
            <person name="Jenkins J."/>
            <person name="Lowry D."/>
            <person name="Mamidi S."/>
            <person name="Sreedasyam A."/>
            <person name="Weng X."/>
            <person name="Barry K."/>
            <person name="Bonette J."/>
            <person name="Campitelli B."/>
            <person name="Daum C."/>
            <person name="Gordon S."/>
            <person name="Gould B."/>
            <person name="Lipzen A."/>
            <person name="Macqueen A."/>
            <person name="Palacio-Mejia J."/>
            <person name="Plott C."/>
            <person name="Shakirov E."/>
            <person name="Shu S."/>
            <person name="Yoshinaga Y."/>
            <person name="Zane M."/>
            <person name="Rokhsar D."/>
            <person name="Grimwood J."/>
            <person name="Schmutz J."/>
            <person name="Juenger T."/>
        </authorList>
    </citation>
    <scope>NUCLEOTIDE SEQUENCE [LARGE SCALE GENOMIC DNA]</scope>
    <source>
        <strain evidence="3">FIL2</strain>
    </source>
</reference>
<name>A0A2S3GWJ3_9POAL</name>
<feature type="region of interest" description="Disordered" evidence="1">
    <location>
        <begin position="56"/>
        <end position="78"/>
    </location>
</feature>
<gene>
    <name evidence="3" type="ORF">PAHAL_2G053600</name>
</gene>
<evidence type="ECO:0000313" key="3">
    <source>
        <dbReference type="EMBL" id="PAN09846.2"/>
    </source>
</evidence>
<sequence>MITIPLSICCVLNLGVILSLDFFGNNVTRHHVTGRYLCASGVQSSLRAAAAHGRASPCDASWQPHEKPPPRPAITCPTISRTIPNQIERDHSHSKYNFDY</sequence>
<feature type="signal peptide" evidence="2">
    <location>
        <begin position="1"/>
        <end position="19"/>
    </location>
</feature>
<evidence type="ECO:0000256" key="1">
    <source>
        <dbReference type="SAM" id="MobiDB-lite"/>
    </source>
</evidence>
<dbReference type="EMBL" id="CM008047">
    <property type="protein sequence ID" value="PAN09846.2"/>
    <property type="molecule type" value="Genomic_DNA"/>
</dbReference>
<evidence type="ECO:0008006" key="4">
    <source>
        <dbReference type="Google" id="ProtNLM"/>
    </source>
</evidence>
<organism evidence="3">
    <name type="scientific">Panicum hallii</name>
    <dbReference type="NCBI Taxonomy" id="206008"/>
    <lineage>
        <taxon>Eukaryota</taxon>
        <taxon>Viridiplantae</taxon>
        <taxon>Streptophyta</taxon>
        <taxon>Embryophyta</taxon>
        <taxon>Tracheophyta</taxon>
        <taxon>Spermatophyta</taxon>
        <taxon>Magnoliopsida</taxon>
        <taxon>Liliopsida</taxon>
        <taxon>Poales</taxon>
        <taxon>Poaceae</taxon>
        <taxon>PACMAD clade</taxon>
        <taxon>Panicoideae</taxon>
        <taxon>Panicodae</taxon>
        <taxon>Paniceae</taxon>
        <taxon>Panicinae</taxon>
        <taxon>Panicum</taxon>
        <taxon>Panicum sect. Panicum</taxon>
    </lineage>
</organism>
<dbReference type="AlphaFoldDB" id="A0A2S3GWJ3"/>
<protein>
    <recommendedName>
        <fullName evidence="4">Secreted protein</fullName>
    </recommendedName>
</protein>
<accession>A0A2S3GWJ3</accession>
<feature type="chain" id="PRO_5015515724" description="Secreted protein" evidence="2">
    <location>
        <begin position="20"/>
        <end position="100"/>
    </location>
</feature>
<dbReference type="Proteomes" id="UP000243499">
    <property type="component" value="Chromosome 2"/>
</dbReference>
<evidence type="ECO:0000256" key="2">
    <source>
        <dbReference type="SAM" id="SignalP"/>
    </source>
</evidence>